<dbReference type="Proteomes" id="UP000270924">
    <property type="component" value="Unassembled WGS sequence"/>
</dbReference>
<protein>
    <submittedName>
        <fullName evidence="2">Uncharacterized protein</fullName>
    </submittedName>
</protein>
<feature type="region of interest" description="Disordered" evidence="1">
    <location>
        <begin position="12"/>
        <end position="58"/>
    </location>
</feature>
<evidence type="ECO:0000313" key="3">
    <source>
        <dbReference type="Proteomes" id="UP000270924"/>
    </source>
</evidence>
<feature type="compositionally biased region" description="Basic and acidic residues" evidence="1">
    <location>
        <begin position="12"/>
        <end position="40"/>
    </location>
</feature>
<dbReference type="InParanoid" id="A0A3P7EBW1"/>
<sequence length="58" mass="6824">MCHLTLLSKAVDNECSHEMRPRVDGEERSDPGHTEEGKGQEKRKKEKEEEEEKEKKKE</sequence>
<reference evidence="2 3" key="1">
    <citation type="submission" date="2018-11" db="EMBL/GenBank/DDBJ databases">
        <authorList>
            <consortium name="Pathogen Informatics"/>
        </authorList>
    </citation>
    <scope>NUCLEOTIDE SEQUENCE [LARGE SCALE GENOMIC DNA]</scope>
</reference>
<evidence type="ECO:0000313" key="2">
    <source>
        <dbReference type="EMBL" id="VDM13549.1"/>
    </source>
</evidence>
<evidence type="ECO:0000256" key="1">
    <source>
        <dbReference type="SAM" id="MobiDB-lite"/>
    </source>
</evidence>
<name>A0A3P7EBW1_WUCBA</name>
<gene>
    <name evidence="2" type="ORF">WBA_LOCUS6935</name>
</gene>
<accession>A0A3P7EBW1</accession>
<organism evidence="2 3">
    <name type="scientific">Wuchereria bancrofti</name>
    <dbReference type="NCBI Taxonomy" id="6293"/>
    <lineage>
        <taxon>Eukaryota</taxon>
        <taxon>Metazoa</taxon>
        <taxon>Ecdysozoa</taxon>
        <taxon>Nematoda</taxon>
        <taxon>Chromadorea</taxon>
        <taxon>Rhabditida</taxon>
        <taxon>Spirurina</taxon>
        <taxon>Spiruromorpha</taxon>
        <taxon>Filarioidea</taxon>
        <taxon>Onchocercidae</taxon>
        <taxon>Wuchereria</taxon>
    </lineage>
</organism>
<proteinExistence type="predicted"/>
<keyword evidence="3" id="KW-1185">Reference proteome</keyword>
<dbReference type="AlphaFoldDB" id="A0A3P7EBW1"/>
<dbReference type="EMBL" id="UYWW01004498">
    <property type="protein sequence ID" value="VDM13549.1"/>
    <property type="molecule type" value="Genomic_DNA"/>
</dbReference>